<name>U2K6J0_9FIRM</name>
<dbReference type="PATRIC" id="fig|411473.3.peg.2722"/>
<dbReference type="RefSeq" id="WP_021681480.1">
    <property type="nucleotide sequence ID" value="NZ_KI260354.1"/>
</dbReference>
<organism evidence="1 2">
    <name type="scientific">Ruminococcus callidus ATCC 27760</name>
    <dbReference type="NCBI Taxonomy" id="411473"/>
    <lineage>
        <taxon>Bacteria</taxon>
        <taxon>Bacillati</taxon>
        <taxon>Bacillota</taxon>
        <taxon>Clostridia</taxon>
        <taxon>Eubacteriales</taxon>
        <taxon>Oscillospiraceae</taxon>
        <taxon>Ruminococcus</taxon>
    </lineage>
</organism>
<dbReference type="HOGENOM" id="CLU_065155_3_1_9"/>
<dbReference type="STRING" id="411473.RUMCAL_03250"/>
<accession>U2K6J0</accession>
<proteinExistence type="predicted"/>
<evidence type="ECO:0000313" key="1">
    <source>
        <dbReference type="EMBL" id="ERJ87715.1"/>
    </source>
</evidence>
<keyword evidence="2" id="KW-1185">Reference proteome</keyword>
<reference evidence="1 2" key="1">
    <citation type="submission" date="2013-07" db="EMBL/GenBank/DDBJ databases">
        <authorList>
            <person name="Weinstock G."/>
            <person name="Sodergren E."/>
            <person name="Wylie T."/>
            <person name="Fulton L."/>
            <person name="Fulton R."/>
            <person name="Fronick C."/>
            <person name="O'Laughlin M."/>
            <person name="Godfrey J."/>
            <person name="Miner T."/>
            <person name="Herter B."/>
            <person name="Appelbaum E."/>
            <person name="Cordes M."/>
            <person name="Lek S."/>
            <person name="Wollam A."/>
            <person name="Pepin K.H."/>
            <person name="Palsikar V.B."/>
            <person name="Mitreva M."/>
            <person name="Wilson R.K."/>
        </authorList>
    </citation>
    <scope>NUCLEOTIDE SEQUENCE [LARGE SCALE GENOMIC DNA]</scope>
    <source>
        <strain evidence="1 2">ATCC 27760</strain>
    </source>
</reference>
<dbReference type="Proteomes" id="UP000016662">
    <property type="component" value="Unassembled WGS sequence"/>
</dbReference>
<comment type="caution">
    <text evidence="1">The sequence shown here is derived from an EMBL/GenBank/DDBJ whole genome shotgun (WGS) entry which is preliminary data.</text>
</comment>
<protein>
    <recommendedName>
        <fullName evidence="3">Cytidylate kinase-like family protein</fullName>
    </recommendedName>
</protein>
<dbReference type="InterPro" id="IPR027417">
    <property type="entry name" value="P-loop_NTPase"/>
</dbReference>
<evidence type="ECO:0000313" key="2">
    <source>
        <dbReference type="Proteomes" id="UP000016662"/>
    </source>
</evidence>
<dbReference type="EMBL" id="AWVF01000434">
    <property type="protein sequence ID" value="ERJ87715.1"/>
    <property type="molecule type" value="Genomic_DNA"/>
</dbReference>
<dbReference type="Pfam" id="PF13189">
    <property type="entry name" value="Cytidylate_kin2"/>
    <property type="match status" value="1"/>
</dbReference>
<gene>
    <name evidence="1" type="ORF">RUMCAL_03250</name>
</gene>
<dbReference type="OrthoDB" id="9781180at2"/>
<evidence type="ECO:0008006" key="3">
    <source>
        <dbReference type="Google" id="ProtNLM"/>
    </source>
</evidence>
<dbReference type="AlphaFoldDB" id="U2K6J0"/>
<dbReference type="Gene3D" id="3.40.50.300">
    <property type="entry name" value="P-loop containing nucleotide triphosphate hydrolases"/>
    <property type="match status" value="1"/>
</dbReference>
<dbReference type="eggNOG" id="COG1102">
    <property type="taxonomic scope" value="Bacteria"/>
</dbReference>
<sequence length="208" mass="23606">MQNYVITITRQFGSRGRDIGIATAKKLGIPLYDRNVLEKEAEEIDSTLHSLVEFSKNGMSSSGYYKMAYPLGIGSSLKKDRMFEVQSKLVLQHAETENCVIIGRCADYLLRERENVIRCYIFAPYQARIRNSILTLGLATAEPQRIIEEVDKARAEYYRSHTGCEVNNTRYRDLFLNSNLLGVEGTADLIVDAVRRKFGLEAPAEEQI</sequence>